<feature type="compositionally biased region" description="Polar residues" evidence="2">
    <location>
        <begin position="549"/>
        <end position="568"/>
    </location>
</feature>
<keyword evidence="1" id="KW-0175">Coiled coil</keyword>
<comment type="caution">
    <text evidence="4">The sequence shown here is derived from an EMBL/GenBank/DDBJ whole genome shotgun (WGS) entry which is preliminary data.</text>
</comment>
<dbReference type="InterPro" id="IPR019734">
    <property type="entry name" value="TPR_rpt"/>
</dbReference>
<organism evidence="4 5">
    <name type="scientific">Paraflavisolibacter caeni</name>
    <dbReference type="NCBI Taxonomy" id="2982496"/>
    <lineage>
        <taxon>Bacteria</taxon>
        <taxon>Pseudomonadati</taxon>
        <taxon>Bacteroidota</taxon>
        <taxon>Chitinophagia</taxon>
        <taxon>Chitinophagales</taxon>
        <taxon>Chitinophagaceae</taxon>
        <taxon>Paraflavisolibacter</taxon>
    </lineage>
</organism>
<feature type="coiled-coil region" evidence="1">
    <location>
        <begin position="775"/>
        <end position="802"/>
    </location>
</feature>
<evidence type="ECO:0000256" key="3">
    <source>
        <dbReference type="SAM" id="SignalP"/>
    </source>
</evidence>
<evidence type="ECO:0000256" key="2">
    <source>
        <dbReference type="SAM" id="MobiDB-lite"/>
    </source>
</evidence>
<dbReference type="SUPFAM" id="SSF48452">
    <property type="entry name" value="TPR-like"/>
    <property type="match status" value="2"/>
</dbReference>
<accession>A0A9X2Y193</accession>
<dbReference type="Gene3D" id="1.25.40.10">
    <property type="entry name" value="Tetratricopeptide repeat domain"/>
    <property type="match status" value="2"/>
</dbReference>
<dbReference type="EMBL" id="JAOTIF010000057">
    <property type="protein sequence ID" value="MCU7552916.1"/>
    <property type="molecule type" value="Genomic_DNA"/>
</dbReference>
<gene>
    <name evidence="4" type="ORF">OCK74_27600</name>
</gene>
<evidence type="ECO:0000313" key="5">
    <source>
        <dbReference type="Proteomes" id="UP001155483"/>
    </source>
</evidence>
<dbReference type="InterPro" id="IPR011990">
    <property type="entry name" value="TPR-like_helical_dom_sf"/>
</dbReference>
<reference evidence="4" key="1">
    <citation type="submission" date="2022-09" db="EMBL/GenBank/DDBJ databases">
        <authorList>
            <person name="Yuan C."/>
            <person name="Ke Z."/>
        </authorList>
    </citation>
    <scope>NUCLEOTIDE SEQUENCE</scope>
    <source>
        <strain evidence="4">LB-8</strain>
    </source>
</reference>
<dbReference type="AlphaFoldDB" id="A0A9X2Y193"/>
<evidence type="ECO:0000256" key="1">
    <source>
        <dbReference type="SAM" id="Coils"/>
    </source>
</evidence>
<name>A0A9X2Y193_9BACT</name>
<dbReference type="RefSeq" id="WP_279300349.1">
    <property type="nucleotide sequence ID" value="NZ_JAOTIF010000057.1"/>
</dbReference>
<dbReference type="Proteomes" id="UP001155483">
    <property type="component" value="Unassembled WGS sequence"/>
</dbReference>
<keyword evidence="5" id="KW-1185">Reference proteome</keyword>
<sequence>MSLSRYILSCFLTTLVLFLQSAKAQTGFELEIKKPEPFDNRVLKSEKTGQKKFTWNRRLFQNTYTHYNYFFNASNRLNEVINQAKAINQDDYANLLPFYNYSLETTAAQKAELDSVIYKAKTGIVMHDLRNDWIDDMYLLWGAAYFLQKEFDSAHQMFQFINYAFAEKEKDGYYKYIGSRLDGSSAQSIVTKEDDKLLKRLTSDPPSRNNAFIWQIRTFIEDTAMADAGSLIDALKKDPNFPERLNASLEEVQAYWFYKQERWDSAAIHLTAALDNAKTKQERARWQYLAGQLFERSGKPEQAKEWFSKSIDNATDPVLDIYARLNLIRVNKEGGDDYVDKNIAELDKMAHRERYADYRDMIYFMMAQMELERNNPDAALKYLEKGAKYSNENIGSRNRTYLKLADLAYSQKKYTAAASYYDSIQFEAGEMPEAETEYINGRKNILDRLVGNLNTIQRQDSLQRIAAMPEAERTDFLKKLARQLRKQQGLKEDETVSSTLAASVTNQSDLFNSNTKGEWYFYNKSSRSNGATTFKQIWGNRPNADNWRRGSSISEEQNAAAPGNTQGVPSAGVGTTTGAVTYDALLQTIPLTQQQLSLSNDSIQNALFSAGNIYFNEIEDYPSAIQAYEELRRRFPNHPEMNEALFHLYYAYQRSGNAAKAEEIKKLLQQKFPESRQASILTSGVDPFSNRPSADVTKTYESIYDMFIEGRFDEAKAAKRIADSIYQTNYWSPQLLYIESVYHIRKNEDSTAKDILNTLIQQNPETPIADKATTLLDVLSRRKQIEEELRNLQIERPQEEVAVISQTTQPIRQAPPTRDTVAVTKTEVPKNNVQNPPEPKKEEVVVPNEPVKKEVVVTQAPPLKADTDVPPLIRDTTAAKPAEIAVAKPTEKIVADTISKKPVAAAKPSAFGFTYDAEAPHFAVVILNKVDNIFGNEAKNAFSRFSKESYVNQVPNVQLLPLDAENKLLLIGIFSNIQQAAEYVQKAKPIASTQIVPWLKADKYTFSVITESNLETLKTNPNLDNYKKFLEQFSKIKW</sequence>
<keyword evidence="3" id="KW-0732">Signal</keyword>
<reference evidence="4" key="2">
    <citation type="submission" date="2023-04" db="EMBL/GenBank/DDBJ databases">
        <title>Paracnuella aquatica gen. nov., sp. nov., a member of the family Chitinophagaceae isolated from a hot spring.</title>
        <authorList>
            <person name="Wang C."/>
        </authorList>
    </citation>
    <scope>NUCLEOTIDE SEQUENCE</scope>
    <source>
        <strain evidence="4">LB-8</strain>
    </source>
</reference>
<feature type="region of interest" description="Disordered" evidence="2">
    <location>
        <begin position="539"/>
        <end position="570"/>
    </location>
</feature>
<feature type="signal peptide" evidence="3">
    <location>
        <begin position="1"/>
        <end position="24"/>
    </location>
</feature>
<dbReference type="Pfam" id="PF13432">
    <property type="entry name" value="TPR_16"/>
    <property type="match status" value="3"/>
</dbReference>
<dbReference type="SMART" id="SM00028">
    <property type="entry name" value="TPR"/>
    <property type="match status" value="4"/>
</dbReference>
<evidence type="ECO:0000313" key="4">
    <source>
        <dbReference type="EMBL" id="MCU7552916.1"/>
    </source>
</evidence>
<feature type="chain" id="PRO_5040903787" evidence="3">
    <location>
        <begin position="25"/>
        <end position="1038"/>
    </location>
</feature>
<proteinExistence type="predicted"/>
<protein>
    <submittedName>
        <fullName evidence="4">Tetratricopeptide repeat protein</fullName>
    </submittedName>
</protein>